<sequence>MEHNDIDACIEEWETLSNEYRALEVHLSPEGGVLRGQITLHPINPSVVTSWWSRKIHKEYRQKLEELTQLQTKCTKGIAHQRYRINIIKQSLKKPTLTGRSPLTPSSHRLDHTNDPDNSERNELLQTDLIRRKAQLYDMENSIPKPNGTYLKIILGNINVSILNKEEKGKVITLAALFLLLFLGNTLTTLSVIPQKLKERMKFKYRFTRLDKYIWTHKKRRVSFRNPESPQRRTPAARAASFSRKRPGMKEEEEAPQVMPSSQVNGDENTSNENGDDGTNLNEMLNDITKDIDFEKVDQENEDESGQDETSNEENTNGEEEEEESDKKQENDAETETKKEK</sequence>
<keyword evidence="3 7" id="KW-0812">Transmembrane</keyword>
<comment type="caution">
    <text evidence="8">The sequence shown here is derived from an EMBL/GenBank/DDBJ whole genome shotgun (WGS) entry which is preliminary data.</text>
</comment>
<keyword evidence="5 7" id="KW-0472">Membrane</keyword>
<feature type="region of interest" description="Disordered" evidence="6">
    <location>
        <begin position="221"/>
        <end position="341"/>
    </location>
</feature>
<keyword evidence="9" id="KW-1185">Reference proteome</keyword>
<evidence type="ECO:0000256" key="2">
    <source>
        <dbReference type="ARBA" id="ARBA00009700"/>
    </source>
</evidence>
<feature type="region of interest" description="Disordered" evidence="6">
    <location>
        <begin position="96"/>
        <end position="122"/>
    </location>
</feature>
<evidence type="ECO:0000256" key="5">
    <source>
        <dbReference type="ARBA" id="ARBA00023136"/>
    </source>
</evidence>
<evidence type="ECO:0000313" key="8">
    <source>
        <dbReference type="EMBL" id="MPC40640.1"/>
    </source>
</evidence>
<feature type="compositionally biased region" description="Basic and acidic residues" evidence="6">
    <location>
        <begin position="108"/>
        <end position="122"/>
    </location>
</feature>
<protein>
    <submittedName>
        <fullName evidence="8">Transmembrane protein 120B</fullName>
    </submittedName>
</protein>
<name>A0A5B7EZY3_PORTR</name>
<feature type="compositionally biased region" description="Acidic residues" evidence="6">
    <location>
        <begin position="300"/>
        <end position="324"/>
    </location>
</feature>
<evidence type="ECO:0000256" key="4">
    <source>
        <dbReference type="ARBA" id="ARBA00022989"/>
    </source>
</evidence>
<dbReference type="PANTHER" id="PTHR21433:SF0">
    <property type="entry name" value="TRANSMEMBRANE PROTEIN 120 HOMOLOG"/>
    <property type="match status" value="1"/>
</dbReference>
<evidence type="ECO:0000256" key="1">
    <source>
        <dbReference type="ARBA" id="ARBA00004141"/>
    </source>
</evidence>
<comment type="subcellular location">
    <subcellularLocation>
        <location evidence="1">Membrane</location>
        <topology evidence="1">Multi-pass membrane protein</topology>
    </subcellularLocation>
</comment>
<evidence type="ECO:0000256" key="3">
    <source>
        <dbReference type="ARBA" id="ARBA00022692"/>
    </source>
</evidence>
<evidence type="ECO:0000313" key="9">
    <source>
        <dbReference type="Proteomes" id="UP000324222"/>
    </source>
</evidence>
<evidence type="ECO:0000256" key="7">
    <source>
        <dbReference type="SAM" id="Phobius"/>
    </source>
</evidence>
<dbReference type="Pfam" id="PF07851">
    <property type="entry name" value="TMEM120A-B"/>
    <property type="match status" value="1"/>
</dbReference>
<keyword evidence="4 7" id="KW-1133">Transmembrane helix</keyword>
<feature type="compositionally biased region" description="Polar residues" evidence="6">
    <location>
        <begin position="98"/>
        <end position="107"/>
    </location>
</feature>
<dbReference type="InterPro" id="IPR012926">
    <property type="entry name" value="TMEM120A/B"/>
</dbReference>
<evidence type="ECO:0000256" key="6">
    <source>
        <dbReference type="SAM" id="MobiDB-lite"/>
    </source>
</evidence>
<proteinExistence type="inferred from homology"/>
<dbReference type="GO" id="GO:0016020">
    <property type="term" value="C:membrane"/>
    <property type="evidence" value="ECO:0007669"/>
    <property type="project" value="UniProtKB-SubCell"/>
</dbReference>
<dbReference type="AlphaFoldDB" id="A0A5B7EZY3"/>
<feature type="transmembrane region" description="Helical" evidence="7">
    <location>
        <begin position="171"/>
        <end position="193"/>
    </location>
</feature>
<feature type="compositionally biased region" description="Basic and acidic residues" evidence="6">
    <location>
        <begin position="325"/>
        <end position="341"/>
    </location>
</feature>
<feature type="compositionally biased region" description="Basic and acidic residues" evidence="6">
    <location>
        <begin position="288"/>
        <end position="299"/>
    </location>
</feature>
<dbReference type="OrthoDB" id="2015098at2759"/>
<dbReference type="Proteomes" id="UP000324222">
    <property type="component" value="Unassembled WGS sequence"/>
</dbReference>
<reference evidence="8 9" key="1">
    <citation type="submission" date="2019-05" db="EMBL/GenBank/DDBJ databases">
        <title>Another draft genome of Portunus trituberculatus and its Hox gene families provides insights of decapod evolution.</title>
        <authorList>
            <person name="Jeong J.-H."/>
            <person name="Song I."/>
            <person name="Kim S."/>
            <person name="Choi T."/>
            <person name="Kim D."/>
            <person name="Ryu S."/>
            <person name="Kim W."/>
        </authorList>
    </citation>
    <scope>NUCLEOTIDE SEQUENCE [LARGE SCALE GENOMIC DNA]</scope>
    <source>
        <tissue evidence="8">Muscle</tissue>
    </source>
</reference>
<organism evidence="8 9">
    <name type="scientific">Portunus trituberculatus</name>
    <name type="common">Swimming crab</name>
    <name type="synonym">Neptunus trituberculatus</name>
    <dbReference type="NCBI Taxonomy" id="210409"/>
    <lineage>
        <taxon>Eukaryota</taxon>
        <taxon>Metazoa</taxon>
        <taxon>Ecdysozoa</taxon>
        <taxon>Arthropoda</taxon>
        <taxon>Crustacea</taxon>
        <taxon>Multicrustacea</taxon>
        <taxon>Malacostraca</taxon>
        <taxon>Eumalacostraca</taxon>
        <taxon>Eucarida</taxon>
        <taxon>Decapoda</taxon>
        <taxon>Pleocyemata</taxon>
        <taxon>Brachyura</taxon>
        <taxon>Eubrachyura</taxon>
        <taxon>Portunoidea</taxon>
        <taxon>Portunidae</taxon>
        <taxon>Portuninae</taxon>
        <taxon>Portunus</taxon>
    </lineage>
</organism>
<comment type="similarity">
    <text evidence="2">Belongs to the TMEM120 family.</text>
</comment>
<gene>
    <name evidence="8" type="primary">tmem120b</name>
    <name evidence="8" type="ORF">E2C01_034204</name>
</gene>
<accession>A0A5B7EZY3</accession>
<dbReference type="PANTHER" id="PTHR21433">
    <property type="entry name" value="TRANSMEMBRANE PROTEIN INDUCED BY TUMOR NECROSIS FACTOR ALPHA"/>
    <property type="match status" value="1"/>
</dbReference>
<feature type="compositionally biased region" description="Polar residues" evidence="6">
    <location>
        <begin position="259"/>
        <end position="283"/>
    </location>
</feature>
<dbReference type="EMBL" id="VSRR010004763">
    <property type="protein sequence ID" value="MPC40640.1"/>
    <property type="molecule type" value="Genomic_DNA"/>
</dbReference>